<evidence type="ECO:0000256" key="2">
    <source>
        <dbReference type="ARBA" id="ARBA00022670"/>
    </source>
</evidence>
<dbReference type="GO" id="GO:0006508">
    <property type="term" value="P:proteolysis"/>
    <property type="evidence" value="ECO:0007669"/>
    <property type="project" value="UniProtKB-UniRule"/>
</dbReference>
<organism evidence="11 12">
    <name type="scientific">Reinekea blandensis MED297</name>
    <dbReference type="NCBI Taxonomy" id="314283"/>
    <lineage>
        <taxon>Bacteria</taxon>
        <taxon>Pseudomonadati</taxon>
        <taxon>Pseudomonadota</taxon>
        <taxon>Gammaproteobacteria</taxon>
        <taxon>Oceanospirillales</taxon>
        <taxon>Saccharospirillaceae</taxon>
        <taxon>Reinekea</taxon>
    </lineage>
</organism>
<evidence type="ECO:0000256" key="10">
    <source>
        <dbReference type="PIRSR" id="PIRSR006615-2"/>
    </source>
</evidence>
<evidence type="ECO:0000256" key="5">
    <source>
        <dbReference type="ARBA" id="ARBA00023049"/>
    </source>
</evidence>
<comment type="cofactor">
    <cofactor evidence="9">
        <name>Zn(2+)</name>
        <dbReference type="ChEBI" id="CHEBI:29105"/>
    </cofactor>
    <text evidence="9">Binds 1 zinc ion per subunit.</text>
</comment>
<evidence type="ECO:0000256" key="6">
    <source>
        <dbReference type="ARBA" id="ARBA00052755"/>
    </source>
</evidence>
<dbReference type="PROSITE" id="PS52034">
    <property type="entry name" value="PEPTIDASE_M32"/>
    <property type="match status" value="1"/>
</dbReference>
<proteinExistence type="inferred from homology"/>
<keyword evidence="2 8" id="KW-0645">Protease</keyword>
<dbReference type="HOGENOM" id="CLU_032916_1_0_6"/>
<evidence type="ECO:0000256" key="4">
    <source>
        <dbReference type="ARBA" id="ARBA00022801"/>
    </source>
</evidence>
<sequence length="499" mass="55817">MSYQKLTKTFHRLAQLEHAGAMLGWDQQVMMPAKGNEARGEALAELSVLSTEIIQQPALADAFAAAEADADNLEPWQQANLREMREQWKKANAIPADLVEAKALTTNECEYAWRSLRPANDWKSFEPKLKKVFDLCREEAQALHSALNDEKGYVNAYEALLDIYDPGTRLSRVDAVFAELKTELPALLPQVMEKQRADGLPAVQQAPVDKSHQIALAKDIMATLGFDFDAGRLDEAAHPFSGGVSTDSRITTRYSDTNVVEGLMGIIHETGHSRYETGLNPNWRGQPVGQSMGMGVHESQSLFFEMQMGRSAPFIDAIAPKVQQHLGNDPAFQAENLRKLYTQVQPGLIRVNADEVTYPMHVILRYEIERDVILGDAEVSDIPELWNQKMKDLLGLDTTGNYKDGPMQDVHWPAGAVGYFPSYTLGAMTAAQMHAAMVRAVPDAPERVARLDLKPIFAWLSDNVWLKGRSLNYDDLMIEATGETLNSRYFLEHIRSRYL</sequence>
<keyword evidence="5 8" id="KW-0482">Metalloprotease</keyword>
<feature type="binding site" evidence="9">
    <location>
        <position position="272"/>
    </location>
    <ligand>
        <name>Zn(2+)</name>
        <dbReference type="ChEBI" id="CHEBI:29105"/>
        <note>catalytic</note>
    </ligand>
</feature>
<feature type="binding site" evidence="9">
    <location>
        <position position="268"/>
    </location>
    <ligand>
        <name>Zn(2+)</name>
        <dbReference type="ChEBI" id="CHEBI:29105"/>
        <note>catalytic</note>
    </ligand>
</feature>
<evidence type="ECO:0000256" key="7">
    <source>
        <dbReference type="ARBA" id="ARBA00061580"/>
    </source>
</evidence>
<dbReference type="PIRSF" id="PIRSF006615">
    <property type="entry name" value="Zn_crbxpep_Taq"/>
    <property type="match status" value="1"/>
</dbReference>
<evidence type="ECO:0000256" key="9">
    <source>
        <dbReference type="PIRSR" id="PIRSR006615-1"/>
    </source>
</evidence>
<evidence type="ECO:0000313" key="11">
    <source>
        <dbReference type="EMBL" id="EAR11364.1"/>
    </source>
</evidence>
<dbReference type="EC" id="3.4.17.19" evidence="8"/>
<feature type="active site" description="Proton donor/acceptor" evidence="10">
    <location>
        <position position="269"/>
    </location>
</feature>
<feature type="binding site" evidence="9">
    <location>
        <position position="298"/>
    </location>
    <ligand>
        <name>Zn(2+)</name>
        <dbReference type="ChEBI" id="CHEBI:29105"/>
        <note>catalytic</note>
    </ligand>
</feature>
<dbReference type="Pfam" id="PF02074">
    <property type="entry name" value="Peptidase_M32"/>
    <property type="match status" value="1"/>
</dbReference>
<dbReference type="PANTHER" id="PTHR34217:SF1">
    <property type="entry name" value="CARBOXYPEPTIDASE 1"/>
    <property type="match status" value="1"/>
</dbReference>
<comment type="caution">
    <text evidence="11">The sequence shown here is derived from an EMBL/GenBank/DDBJ whole genome shotgun (WGS) entry which is preliminary data.</text>
</comment>
<dbReference type="CDD" id="cd06460">
    <property type="entry name" value="M32_Taq"/>
    <property type="match status" value="1"/>
</dbReference>
<dbReference type="Proteomes" id="UP000005953">
    <property type="component" value="Unassembled WGS sequence"/>
</dbReference>
<dbReference type="PRINTS" id="PR00998">
    <property type="entry name" value="CRBOXYPTASET"/>
</dbReference>
<dbReference type="InterPro" id="IPR001333">
    <property type="entry name" value="Peptidase_M32_Taq"/>
</dbReference>
<dbReference type="EMBL" id="AAOE01000001">
    <property type="protein sequence ID" value="EAR11364.1"/>
    <property type="molecule type" value="Genomic_DNA"/>
</dbReference>
<comment type="catalytic activity">
    <reaction evidence="6 8">
        <text>Release of a C-terminal amino acid with broad specificity, except for -Pro.</text>
        <dbReference type="EC" id="3.4.17.19"/>
    </reaction>
</comment>
<comment type="similarity">
    <text evidence="7 8">Belongs to the peptidase M32 family.</text>
</comment>
<dbReference type="Gene3D" id="1.10.1370.30">
    <property type="match status" value="1"/>
</dbReference>
<keyword evidence="4 8" id="KW-0378">Hydrolase</keyword>
<dbReference type="PANTHER" id="PTHR34217">
    <property type="entry name" value="METAL-DEPENDENT CARBOXYPEPTIDASE"/>
    <property type="match status" value="1"/>
</dbReference>
<dbReference type="FunFam" id="1.10.1370.30:FF:000003">
    <property type="entry name" value="Thermostable carboxypeptidase 1"/>
    <property type="match status" value="1"/>
</dbReference>
<evidence type="ECO:0000256" key="1">
    <source>
        <dbReference type="ARBA" id="ARBA00022645"/>
    </source>
</evidence>
<keyword evidence="12" id="KW-1185">Reference proteome</keyword>
<protein>
    <recommendedName>
        <fullName evidence="8">Metal-dependent carboxypeptidase</fullName>
        <ecNumber evidence="8">3.4.17.19</ecNumber>
    </recommendedName>
</protein>
<reference evidence="11 12" key="1">
    <citation type="submission" date="2006-02" db="EMBL/GenBank/DDBJ databases">
        <authorList>
            <person name="Pinhassi J."/>
            <person name="Pedros-Alio C."/>
            <person name="Ferriera S."/>
            <person name="Johnson J."/>
            <person name="Kravitz S."/>
            <person name="Halpern A."/>
            <person name="Remington K."/>
            <person name="Beeson K."/>
            <person name="Tran B."/>
            <person name="Rogers Y.-H."/>
            <person name="Friedman R."/>
            <person name="Venter J.C."/>
        </authorList>
    </citation>
    <scope>NUCLEOTIDE SEQUENCE [LARGE SCALE GENOMIC DNA]</scope>
    <source>
        <strain evidence="11 12">MED297</strain>
    </source>
</reference>
<dbReference type="GO" id="GO:0008270">
    <property type="term" value="F:zinc ion binding"/>
    <property type="evidence" value="ECO:0007669"/>
    <property type="project" value="UniProtKB-ARBA"/>
</dbReference>
<evidence type="ECO:0000313" key="12">
    <source>
        <dbReference type="Proteomes" id="UP000005953"/>
    </source>
</evidence>
<dbReference type="GO" id="GO:0004181">
    <property type="term" value="F:metallocarboxypeptidase activity"/>
    <property type="evidence" value="ECO:0007669"/>
    <property type="project" value="UniProtKB-UniRule"/>
</dbReference>
<keyword evidence="1 8" id="KW-0121">Carboxypeptidase</keyword>
<dbReference type="OrthoDB" id="9772308at2"/>
<dbReference type="STRING" id="314283.MED297_20792"/>
<dbReference type="RefSeq" id="WP_008044973.1">
    <property type="nucleotide sequence ID" value="NZ_CH724151.1"/>
</dbReference>
<name>A4B9R3_9GAMM</name>
<comment type="function">
    <text evidence="8">Broad specificity carboxypetidase that releases amino acids sequentially from the C-terminus, including neutral, aromatic, polar and basic residues.</text>
</comment>
<accession>A4B9R3</accession>
<dbReference type="SUPFAM" id="SSF55486">
    <property type="entry name" value="Metalloproteases ('zincins'), catalytic domain"/>
    <property type="match status" value="1"/>
</dbReference>
<dbReference type="AlphaFoldDB" id="A4B9R3"/>
<keyword evidence="9" id="KW-0862">Zinc</keyword>
<evidence type="ECO:0000256" key="3">
    <source>
        <dbReference type="ARBA" id="ARBA00022723"/>
    </source>
</evidence>
<evidence type="ECO:0000256" key="8">
    <source>
        <dbReference type="PIRNR" id="PIRNR006615"/>
    </source>
</evidence>
<keyword evidence="3 8" id="KW-0479">Metal-binding</keyword>
<gene>
    <name evidence="11" type="ORF">MED297_20792</name>
</gene>